<organism evidence="1 2">
    <name type="scientific">Patagioenas fasciata monilis</name>
    <dbReference type="NCBI Taxonomy" id="372326"/>
    <lineage>
        <taxon>Eukaryota</taxon>
        <taxon>Metazoa</taxon>
        <taxon>Chordata</taxon>
        <taxon>Craniata</taxon>
        <taxon>Vertebrata</taxon>
        <taxon>Euteleostomi</taxon>
        <taxon>Archelosauria</taxon>
        <taxon>Archosauria</taxon>
        <taxon>Dinosauria</taxon>
        <taxon>Saurischia</taxon>
        <taxon>Theropoda</taxon>
        <taxon>Coelurosauria</taxon>
        <taxon>Aves</taxon>
        <taxon>Neognathae</taxon>
        <taxon>Neoaves</taxon>
        <taxon>Columbimorphae</taxon>
        <taxon>Columbiformes</taxon>
        <taxon>Columbidae</taxon>
        <taxon>Patagioenas</taxon>
    </lineage>
</organism>
<name>A0A1V4IYV4_PATFA</name>
<proteinExistence type="predicted"/>
<keyword evidence="2" id="KW-1185">Reference proteome</keyword>
<dbReference type="PANTHER" id="PTHR13283:SF10">
    <property type="entry name" value="FERM DOMAIN-CONTAINING PROTEIN 8"/>
    <property type="match status" value="1"/>
</dbReference>
<dbReference type="GO" id="GO:0005886">
    <property type="term" value="C:plasma membrane"/>
    <property type="evidence" value="ECO:0007669"/>
    <property type="project" value="TreeGrafter"/>
</dbReference>
<dbReference type="Proteomes" id="UP000190648">
    <property type="component" value="Unassembled WGS sequence"/>
</dbReference>
<dbReference type="OrthoDB" id="2142533at2759"/>
<accession>A0A1V4IYV4</accession>
<gene>
    <name evidence="1" type="ORF">AV530_009655</name>
</gene>
<dbReference type="EMBL" id="LSYS01009658">
    <property type="protein sequence ID" value="OPJ65000.1"/>
    <property type="molecule type" value="Genomic_DNA"/>
</dbReference>
<dbReference type="GO" id="GO:0090090">
    <property type="term" value="P:negative regulation of canonical Wnt signaling pathway"/>
    <property type="evidence" value="ECO:0007669"/>
    <property type="project" value="TreeGrafter"/>
</dbReference>
<dbReference type="PANTHER" id="PTHR13283">
    <property type="entry name" value="KREV INTERACTION TRAPPED 1-RELATED"/>
    <property type="match status" value="1"/>
</dbReference>
<comment type="caution">
    <text evidence="1">The sequence shown here is derived from an EMBL/GenBank/DDBJ whole genome shotgun (WGS) entry which is preliminary data.</text>
</comment>
<dbReference type="STRING" id="372326.A0A1V4IYV4"/>
<evidence type="ECO:0000313" key="2">
    <source>
        <dbReference type="Proteomes" id="UP000190648"/>
    </source>
</evidence>
<dbReference type="Gene3D" id="3.10.20.90">
    <property type="entry name" value="Phosphatidylinositol 3-kinase Catalytic Subunit, Chain A, domain 1"/>
    <property type="match status" value="1"/>
</dbReference>
<dbReference type="AlphaFoldDB" id="A0A1V4IYV4"/>
<evidence type="ECO:0000313" key="1">
    <source>
        <dbReference type="EMBL" id="OPJ65000.1"/>
    </source>
</evidence>
<dbReference type="InterPro" id="IPR051594">
    <property type="entry name" value="KRIT1/FRMD8"/>
</dbReference>
<reference evidence="1 2" key="1">
    <citation type="submission" date="2016-02" db="EMBL/GenBank/DDBJ databases">
        <title>Band-tailed pigeon sequencing and assembly.</title>
        <authorList>
            <person name="Soares A.E."/>
            <person name="Novak B.J."/>
            <person name="Rice E.S."/>
            <person name="O'Connell B."/>
            <person name="Chang D."/>
            <person name="Weber S."/>
            <person name="Shapiro B."/>
        </authorList>
    </citation>
    <scope>NUCLEOTIDE SEQUENCE [LARGE SCALE GENOMIC DNA]</scope>
    <source>
        <strain evidence="1">BTP2013</strain>
        <tissue evidence="1">Blood</tissue>
    </source>
</reference>
<protein>
    <submittedName>
        <fullName evidence="1">Uncharacterized protein</fullName>
    </submittedName>
</protein>
<sequence length="83" mass="8666">MEGEGASGAPGAHAPPALLFLPDGSAVPLALDPPPGPTAGELLRHLQEALRLPPVASEALALWLSSPMLEVQLKPRHRPHRCS</sequence>